<evidence type="ECO:0000256" key="1">
    <source>
        <dbReference type="SAM" id="MobiDB-lite"/>
    </source>
</evidence>
<dbReference type="OrthoDB" id="3264050at2759"/>
<sequence>MPLRIPARRRATVPSTFPDAPQPRHSMKKFRKFYMSNISSHTSTLQSQNIISASYHQSQDTILIRLVTSPIQGGNLDTLLLESPKSNKGPGMPRLIRSISQSNAMKAIGFMIPIAPNLGHFGQTNHTDADTYIRTWGFTTQDTVPFPTPLPFDNLVVLASKISSRRSRRSLDSPPKTWFIEAMWEGLKRIRDMNDNNQPEAGHHKGAQGAENIRNIPALVDGVMDTFGESLLQFHYKIMKIQQKSDHGATAVEQRKNTVQQEIVERNRETNNTQASWQEAEQRREMLRRRESALRKQLANPASQ</sequence>
<organism evidence="2 3">
    <name type="scientific">Thanatephorus cucumeris (strain AG1-IB / isolate 7/3/14)</name>
    <name type="common">Lettuce bottom rot fungus</name>
    <name type="synonym">Rhizoctonia solani</name>
    <dbReference type="NCBI Taxonomy" id="1108050"/>
    <lineage>
        <taxon>Eukaryota</taxon>
        <taxon>Fungi</taxon>
        <taxon>Dikarya</taxon>
        <taxon>Basidiomycota</taxon>
        <taxon>Agaricomycotina</taxon>
        <taxon>Agaricomycetes</taxon>
        <taxon>Cantharellales</taxon>
        <taxon>Ceratobasidiaceae</taxon>
        <taxon>Rhizoctonia</taxon>
        <taxon>Rhizoctonia solani AG-1</taxon>
    </lineage>
</organism>
<feature type="region of interest" description="Disordered" evidence="1">
    <location>
        <begin position="1"/>
        <end position="24"/>
    </location>
</feature>
<name>A0A0B7G5B2_THACB</name>
<accession>A0A0B7G5B2</accession>
<evidence type="ECO:0000313" key="2">
    <source>
        <dbReference type="EMBL" id="CEL63627.1"/>
    </source>
</evidence>
<feature type="region of interest" description="Disordered" evidence="1">
    <location>
        <begin position="263"/>
        <end position="304"/>
    </location>
</feature>
<feature type="compositionally biased region" description="Basic residues" evidence="1">
    <location>
        <begin position="1"/>
        <end position="11"/>
    </location>
</feature>
<evidence type="ECO:0000313" key="3">
    <source>
        <dbReference type="Proteomes" id="UP000059188"/>
    </source>
</evidence>
<dbReference type="EMBL" id="LN679188">
    <property type="protein sequence ID" value="CEL63627.1"/>
    <property type="molecule type" value="Genomic_DNA"/>
</dbReference>
<proteinExistence type="predicted"/>
<protein>
    <submittedName>
        <fullName evidence="2">Uncharacterized protein</fullName>
    </submittedName>
</protein>
<feature type="compositionally biased region" description="Basic and acidic residues" evidence="1">
    <location>
        <begin position="280"/>
        <end position="294"/>
    </location>
</feature>
<feature type="compositionally biased region" description="Polar residues" evidence="1">
    <location>
        <begin position="270"/>
        <end position="279"/>
    </location>
</feature>
<keyword evidence="3" id="KW-1185">Reference proteome</keyword>
<dbReference type="Proteomes" id="UP000059188">
    <property type="component" value="Unassembled WGS sequence"/>
</dbReference>
<dbReference type="AlphaFoldDB" id="A0A0B7G5B2"/>
<gene>
    <name evidence="2" type="ORF">RSOLAG1IB_10905</name>
</gene>
<reference evidence="2 3" key="1">
    <citation type="submission" date="2014-11" db="EMBL/GenBank/DDBJ databases">
        <authorList>
            <person name="Wibberg Daniel"/>
        </authorList>
    </citation>
    <scope>NUCLEOTIDE SEQUENCE [LARGE SCALE GENOMIC DNA]</scope>
    <source>
        <strain evidence="2">Rhizoctonia solani AG1-IB 7/3/14</strain>
    </source>
</reference>